<reference evidence="3 4" key="1">
    <citation type="submission" date="2020-06" db="EMBL/GenBank/DDBJ databases">
        <title>Genome sequence of Paramixta manurensis strain PD-1.</title>
        <authorList>
            <person name="Lee C.W."/>
            <person name="Kim J."/>
        </authorList>
    </citation>
    <scope>NUCLEOTIDE SEQUENCE [LARGE SCALE GENOMIC DNA]</scope>
    <source>
        <strain evidence="3 4">PD-1</strain>
    </source>
</reference>
<feature type="signal peptide" evidence="2">
    <location>
        <begin position="1"/>
        <end position="23"/>
    </location>
</feature>
<accession>A0A6M8UP07</accession>
<keyword evidence="1" id="KW-1133">Transmembrane helix</keyword>
<dbReference type="EMBL" id="CP054212">
    <property type="protein sequence ID" value="QKJ88662.1"/>
    <property type="molecule type" value="Genomic_DNA"/>
</dbReference>
<evidence type="ECO:0008006" key="5">
    <source>
        <dbReference type="Google" id="ProtNLM"/>
    </source>
</evidence>
<feature type="transmembrane region" description="Helical" evidence="1">
    <location>
        <begin position="89"/>
        <end position="109"/>
    </location>
</feature>
<evidence type="ECO:0000313" key="4">
    <source>
        <dbReference type="Proteomes" id="UP000505325"/>
    </source>
</evidence>
<name>A0A6M8UP07_9GAMM</name>
<evidence type="ECO:0000256" key="2">
    <source>
        <dbReference type="SAM" id="SignalP"/>
    </source>
</evidence>
<dbReference type="Proteomes" id="UP000505325">
    <property type="component" value="Chromosome"/>
</dbReference>
<feature type="chain" id="PRO_5026658059" description="DUF1440 domain-containing protein" evidence="2">
    <location>
        <begin position="24"/>
        <end position="150"/>
    </location>
</feature>
<dbReference type="AlphaFoldDB" id="A0A6M8UP07"/>
<organism evidence="3 4">
    <name type="scientific">Paramixta manurensis</name>
    <dbReference type="NCBI Taxonomy" id="2740817"/>
    <lineage>
        <taxon>Bacteria</taxon>
        <taxon>Pseudomonadati</taxon>
        <taxon>Pseudomonadota</taxon>
        <taxon>Gammaproteobacteria</taxon>
        <taxon>Enterobacterales</taxon>
        <taxon>Erwiniaceae</taxon>
        <taxon>Paramixta</taxon>
    </lineage>
</organism>
<evidence type="ECO:0000256" key="1">
    <source>
        <dbReference type="SAM" id="Phobius"/>
    </source>
</evidence>
<keyword evidence="1" id="KW-0812">Transmembrane</keyword>
<evidence type="ECO:0000313" key="3">
    <source>
        <dbReference type="EMBL" id="QKJ88662.1"/>
    </source>
</evidence>
<protein>
    <recommendedName>
        <fullName evidence="5">DUF1440 domain-containing protein</fullName>
    </recommendedName>
</protein>
<keyword evidence="4" id="KW-1185">Reference proteome</keyword>
<sequence>MSKVGAALLAGGVAIVLNSAALAAADWVPLATAHGGLLRLLVMLSGGALKVPSGSAFQLFFHGVVGLAMALFYAWLLEPRMSGPAWRRGAYYGVFAWLANALIVLPATGEGFAGSRHLTLAGMWWFAAAHMLFFVLQAVLYARFRRVFLT</sequence>
<feature type="transmembrane region" description="Helical" evidence="1">
    <location>
        <begin position="121"/>
        <end position="142"/>
    </location>
</feature>
<proteinExistence type="predicted"/>
<keyword evidence="2" id="KW-0732">Signal</keyword>
<gene>
    <name evidence="3" type="ORF">PMPD1_3748</name>
</gene>
<dbReference type="RefSeq" id="WP_173635513.1">
    <property type="nucleotide sequence ID" value="NZ_CP054212.1"/>
</dbReference>
<keyword evidence="1" id="KW-0472">Membrane</keyword>
<feature type="transmembrane region" description="Helical" evidence="1">
    <location>
        <begin position="59"/>
        <end position="77"/>
    </location>
</feature>
<dbReference type="KEGG" id="pmak:PMPD1_3748"/>